<dbReference type="InterPro" id="IPR003388">
    <property type="entry name" value="Reticulon"/>
</dbReference>
<name>A0ABD3SAB1_9LAMI</name>
<evidence type="ECO:0000259" key="8">
    <source>
        <dbReference type="PROSITE" id="PS50845"/>
    </source>
</evidence>
<dbReference type="InterPro" id="IPR044647">
    <property type="entry name" value="RTNLB17/18/21"/>
</dbReference>
<dbReference type="PANTHER" id="PTHR46626">
    <property type="entry name" value="RETICULON-LIKE PROTEIN B17"/>
    <property type="match status" value="1"/>
</dbReference>
<dbReference type="GO" id="GO:0005789">
    <property type="term" value="C:endoplasmic reticulum membrane"/>
    <property type="evidence" value="ECO:0007669"/>
    <property type="project" value="UniProtKB-SubCell"/>
</dbReference>
<dbReference type="PANTHER" id="PTHR46626:SF2">
    <property type="entry name" value="RETICULON-LIKE PROTEIN B17"/>
    <property type="match status" value="1"/>
</dbReference>
<sequence>MDSSSPSHQLEPQTRTKSASRLPKLRHYNEETEPPIPQLSLDIVVPSSPKLSTLSPRPPYTAPLRELLLLSPPPSTLKRSKNRLAERFLDVADDTAVVENGRKMRKSRNSSPRSSRRSRRRSEQESREEKEFGIGEEILVKPRKKRNSGRSRKDKSISIPSAQSPKTIDGEGCNFERIGEFMNDLVMWRDVSKSSLWFGFGSLCFLSSCFTKDVNFSIFSCISQVGLLFLGLSFFSNALRPRDANEIKTEFKLTEDHILKFGKLILPVANFTVSKARQVFSGEPAMTLKVVPFFLLGAQYGHFITLWRLSALCFFISFTAPKLYSAYSAQLSNKVEYVKSRAFEAWGDCTHKKIVAASVVTAFWNLTSIRTRVFAAFLCLVLLRYRKEQCSEAKVEEDISEGKQGQQQTKELVAVEIESNK</sequence>
<feature type="compositionally biased region" description="Basic residues" evidence="7">
    <location>
        <begin position="103"/>
        <end position="120"/>
    </location>
</feature>
<feature type="region of interest" description="Disordered" evidence="7">
    <location>
        <begin position="99"/>
        <end position="129"/>
    </location>
</feature>
<gene>
    <name evidence="9" type="ORF">ACJIZ3_007355</name>
</gene>
<dbReference type="AlphaFoldDB" id="A0ABD3SAB1"/>
<feature type="compositionally biased region" description="Polar residues" evidence="7">
    <location>
        <begin position="1"/>
        <end position="19"/>
    </location>
</feature>
<accession>A0ABD3SAB1</accession>
<comment type="caution">
    <text evidence="9">The sequence shown here is derived from an EMBL/GenBank/DDBJ whole genome shotgun (WGS) entry which is preliminary data.</text>
</comment>
<dbReference type="Pfam" id="PF02453">
    <property type="entry name" value="Reticulon"/>
    <property type="match status" value="1"/>
</dbReference>
<evidence type="ECO:0000256" key="6">
    <source>
        <dbReference type="RuleBase" id="RU363132"/>
    </source>
</evidence>
<evidence type="ECO:0000256" key="2">
    <source>
        <dbReference type="ARBA" id="ARBA00022692"/>
    </source>
</evidence>
<evidence type="ECO:0000256" key="3">
    <source>
        <dbReference type="ARBA" id="ARBA00022824"/>
    </source>
</evidence>
<evidence type="ECO:0000313" key="10">
    <source>
        <dbReference type="Proteomes" id="UP001634393"/>
    </source>
</evidence>
<keyword evidence="5" id="KW-0472">Membrane</keyword>
<feature type="compositionally biased region" description="Basic residues" evidence="7">
    <location>
        <begin position="143"/>
        <end position="153"/>
    </location>
</feature>
<feature type="region of interest" description="Disordered" evidence="7">
    <location>
        <begin position="1"/>
        <end position="41"/>
    </location>
</feature>
<keyword evidence="3 6" id="KW-0256">Endoplasmic reticulum</keyword>
<proteinExistence type="predicted"/>
<evidence type="ECO:0000256" key="4">
    <source>
        <dbReference type="ARBA" id="ARBA00022989"/>
    </source>
</evidence>
<reference evidence="9 10" key="1">
    <citation type="submission" date="2024-12" db="EMBL/GenBank/DDBJ databases">
        <title>The unique morphological basis and parallel evolutionary history of personate flowers in Penstemon.</title>
        <authorList>
            <person name="Depatie T.H."/>
            <person name="Wessinger C.A."/>
        </authorList>
    </citation>
    <scope>NUCLEOTIDE SEQUENCE [LARGE SCALE GENOMIC DNA]</scope>
    <source>
        <strain evidence="9">WTNN_2</strain>
        <tissue evidence="9">Leaf</tissue>
    </source>
</reference>
<keyword evidence="10" id="KW-1185">Reference proteome</keyword>
<evidence type="ECO:0000256" key="5">
    <source>
        <dbReference type="ARBA" id="ARBA00023136"/>
    </source>
</evidence>
<keyword evidence="4" id="KW-1133">Transmembrane helix</keyword>
<feature type="region of interest" description="Disordered" evidence="7">
    <location>
        <begin position="143"/>
        <end position="170"/>
    </location>
</feature>
<evidence type="ECO:0000256" key="1">
    <source>
        <dbReference type="ARBA" id="ARBA00004477"/>
    </source>
</evidence>
<protein>
    <recommendedName>
        <fullName evidence="6">Reticulon-like protein</fullName>
    </recommendedName>
</protein>
<dbReference type="EMBL" id="JBJXBP010000007">
    <property type="protein sequence ID" value="KAL3821450.1"/>
    <property type="molecule type" value="Genomic_DNA"/>
</dbReference>
<keyword evidence="2" id="KW-0812">Transmembrane</keyword>
<comment type="subcellular location">
    <subcellularLocation>
        <location evidence="1 6">Endoplasmic reticulum membrane</location>
        <topology evidence="1 6">Multi-pass membrane protein</topology>
    </subcellularLocation>
</comment>
<evidence type="ECO:0000256" key="7">
    <source>
        <dbReference type="SAM" id="MobiDB-lite"/>
    </source>
</evidence>
<dbReference type="Proteomes" id="UP001634393">
    <property type="component" value="Unassembled WGS sequence"/>
</dbReference>
<evidence type="ECO:0000313" key="9">
    <source>
        <dbReference type="EMBL" id="KAL3821450.1"/>
    </source>
</evidence>
<dbReference type="PROSITE" id="PS50845">
    <property type="entry name" value="RETICULON"/>
    <property type="match status" value="1"/>
</dbReference>
<feature type="domain" description="Reticulon" evidence="8">
    <location>
        <begin position="182"/>
        <end position="342"/>
    </location>
</feature>
<organism evidence="9 10">
    <name type="scientific">Penstemon smallii</name>
    <dbReference type="NCBI Taxonomy" id="265156"/>
    <lineage>
        <taxon>Eukaryota</taxon>
        <taxon>Viridiplantae</taxon>
        <taxon>Streptophyta</taxon>
        <taxon>Embryophyta</taxon>
        <taxon>Tracheophyta</taxon>
        <taxon>Spermatophyta</taxon>
        <taxon>Magnoliopsida</taxon>
        <taxon>eudicotyledons</taxon>
        <taxon>Gunneridae</taxon>
        <taxon>Pentapetalae</taxon>
        <taxon>asterids</taxon>
        <taxon>lamiids</taxon>
        <taxon>Lamiales</taxon>
        <taxon>Plantaginaceae</taxon>
        <taxon>Cheloneae</taxon>
        <taxon>Penstemon</taxon>
    </lineage>
</organism>